<organism evidence="2 3">
    <name type="scientific">Thermostichus vulcanus str. 'Rupite'</name>
    <dbReference type="NCBI Taxonomy" id="2813851"/>
    <lineage>
        <taxon>Bacteria</taxon>
        <taxon>Bacillati</taxon>
        <taxon>Cyanobacteriota</taxon>
        <taxon>Cyanophyceae</taxon>
        <taxon>Thermostichales</taxon>
        <taxon>Thermostichaceae</taxon>
        <taxon>Thermostichus</taxon>
    </lineage>
</organism>
<gene>
    <name evidence="2" type="ORF">JX360_01785</name>
</gene>
<dbReference type="RefSeq" id="WP_244348765.1">
    <property type="nucleotide sequence ID" value="NZ_JAFIRA010000002.1"/>
</dbReference>
<feature type="compositionally biased region" description="Pro residues" evidence="1">
    <location>
        <begin position="100"/>
        <end position="124"/>
    </location>
</feature>
<evidence type="ECO:0000313" key="3">
    <source>
        <dbReference type="Proteomes" id="UP000830835"/>
    </source>
</evidence>
<keyword evidence="3" id="KW-1185">Reference proteome</keyword>
<evidence type="ECO:0000313" key="2">
    <source>
        <dbReference type="EMBL" id="MCJ2541645.1"/>
    </source>
</evidence>
<accession>A0ABT0C8I1</accession>
<feature type="region of interest" description="Disordered" evidence="1">
    <location>
        <begin position="60"/>
        <end position="124"/>
    </location>
</feature>
<evidence type="ECO:0008006" key="4">
    <source>
        <dbReference type="Google" id="ProtNLM"/>
    </source>
</evidence>
<feature type="compositionally biased region" description="Pro residues" evidence="1">
    <location>
        <begin position="65"/>
        <end position="91"/>
    </location>
</feature>
<evidence type="ECO:0000256" key="1">
    <source>
        <dbReference type="SAM" id="MobiDB-lite"/>
    </source>
</evidence>
<proteinExistence type="predicted"/>
<dbReference type="EMBL" id="JAFIRA010000002">
    <property type="protein sequence ID" value="MCJ2541645.1"/>
    <property type="molecule type" value="Genomic_DNA"/>
</dbReference>
<feature type="region of interest" description="Disordered" evidence="1">
    <location>
        <begin position="25"/>
        <end position="46"/>
    </location>
</feature>
<reference evidence="2" key="1">
    <citation type="submission" date="2021-02" db="EMBL/GenBank/DDBJ databases">
        <title>The CRISPR/cas machinery reduction and long-range gene transfer in the hot spring cyanobacterium Synechococcus.</title>
        <authorList>
            <person name="Dvorak P."/>
            <person name="Jahodarova E."/>
            <person name="Hasler P."/>
            <person name="Poulickova A."/>
        </authorList>
    </citation>
    <scope>NUCLEOTIDE SEQUENCE</scope>
    <source>
        <strain evidence="2">Rupite</strain>
    </source>
</reference>
<dbReference type="Proteomes" id="UP000830835">
    <property type="component" value="Unassembled WGS sequence"/>
</dbReference>
<dbReference type="PRINTS" id="PR01217">
    <property type="entry name" value="PRICHEXTENSN"/>
</dbReference>
<feature type="compositionally biased region" description="Polar residues" evidence="1">
    <location>
        <begin position="25"/>
        <end position="38"/>
    </location>
</feature>
<protein>
    <recommendedName>
        <fullName evidence="4">DUF4352 domain-containing protein</fullName>
    </recommendedName>
</protein>
<sequence>MSAFLFTAVLSACLGYLFGQRALSGVSSPVTDSGNAATSGEVRDPRTVPLVNEAQVITEAEAKLKPPPTPTPLVAATPPPTPTPTPTPTPSLSPELAEAPTPPPTPVAATPTPPPTPTPSPVIRTPPPQQIAASGQVSMQVLSARREGGQVVLNVAMQNNSAETVRFLYSFMNITDDNGRAINALTQGLPGELPPNSQVFQGTIRIPASSLAGSRALSVSLADYPSRRHQLRVSGIPVPQ</sequence>
<name>A0ABT0C8I1_THEVL</name>
<comment type="caution">
    <text evidence="2">The sequence shown here is derived from an EMBL/GenBank/DDBJ whole genome shotgun (WGS) entry which is preliminary data.</text>
</comment>